<dbReference type="EMBL" id="JAJJMA010112625">
    <property type="protein sequence ID" value="MCL7031478.1"/>
    <property type="molecule type" value="Genomic_DNA"/>
</dbReference>
<feature type="compositionally biased region" description="Basic and acidic residues" evidence="5">
    <location>
        <begin position="199"/>
        <end position="210"/>
    </location>
</feature>
<dbReference type="GO" id="GO:0046983">
    <property type="term" value="F:protein dimerization activity"/>
    <property type="evidence" value="ECO:0007669"/>
    <property type="project" value="InterPro"/>
</dbReference>
<dbReference type="InterPro" id="IPR036638">
    <property type="entry name" value="HLH_DNA-bd_sf"/>
</dbReference>
<dbReference type="GO" id="GO:0003700">
    <property type="term" value="F:DNA-binding transcription factor activity"/>
    <property type="evidence" value="ECO:0007669"/>
    <property type="project" value="TreeGrafter"/>
</dbReference>
<dbReference type="Proteomes" id="UP001177140">
    <property type="component" value="Unassembled WGS sequence"/>
</dbReference>
<dbReference type="Gene3D" id="4.10.280.10">
    <property type="entry name" value="Helix-loop-helix DNA-binding domain"/>
    <property type="match status" value="1"/>
</dbReference>
<keyword evidence="2" id="KW-0805">Transcription regulation</keyword>
<dbReference type="InterPro" id="IPR051358">
    <property type="entry name" value="TF_AMS/ICE1/BHLH6-like"/>
</dbReference>
<keyword evidence="4" id="KW-0539">Nucleus</keyword>
<evidence type="ECO:0000313" key="7">
    <source>
        <dbReference type="EMBL" id="MCL7031478.1"/>
    </source>
</evidence>
<feature type="domain" description="BHLH" evidence="6">
    <location>
        <begin position="284"/>
        <end position="333"/>
    </location>
</feature>
<proteinExistence type="predicted"/>
<name>A0AA41SBM7_PAPNU</name>
<gene>
    <name evidence="7" type="ORF">MKW94_026298</name>
</gene>
<sequence>MDELFEELVGFLMQEEEANIQDNIVGADNAANDTNHELNHNAHNSITGGSNDDYLIFDQPIVDDQNGIHQIDSSHRLFHSNDYVEDHMMTVGINNADNIERDGDCYNRHLDLHYDDDYHNQLGALLYDEYPSDKSLTYHPLLDTTDTYQETYVSDHPSDEIQSDRLVLDVSDNLQENWDIDQYFNLIETSTMPIPHGPHHLDDKLPEDRQCSPGLQQQQVEEEERQQELRAQAIEPADDPKELQKRRRQQKQKVSFYNEEDIEEEEGVLVATEAADDDDIGDDEISSKNLKSERMRRKRLNQQYFTLRSLVPNITKMDKRTVLVDALAYLQDILHQTQIEIENQNKISSSLSPNNKSSLANEEIDPPLHNQNEVVVLPVENNAINVSGNDDGQVQPLFHTLLVEPAVPPYERCAIFPAIVMMEAEKLDEERYMLKIVYNKALGTMGLVQRSVEMLKGFDCINVSLSVYDQQHLQSSNILRCFFSKTKHSNLISGFRPSAMGIVY</sequence>
<organism evidence="7 8">
    <name type="scientific">Papaver nudicaule</name>
    <name type="common">Iceland poppy</name>
    <dbReference type="NCBI Taxonomy" id="74823"/>
    <lineage>
        <taxon>Eukaryota</taxon>
        <taxon>Viridiplantae</taxon>
        <taxon>Streptophyta</taxon>
        <taxon>Embryophyta</taxon>
        <taxon>Tracheophyta</taxon>
        <taxon>Spermatophyta</taxon>
        <taxon>Magnoliopsida</taxon>
        <taxon>Ranunculales</taxon>
        <taxon>Papaveraceae</taxon>
        <taxon>Papaveroideae</taxon>
        <taxon>Papaver</taxon>
    </lineage>
</organism>
<reference evidence="7" key="1">
    <citation type="submission" date="2022-03" db="EMBL/GenBank/DDBJ databases">
        <title>A functionally conserved STORR gene fusion in Papaver species that diverged 16.8 million years ago.</title>
        <authorList>
            <person name="Catania T."/>
        </authorList>
    </citation>
    <scope>NUCLEOTIDE SEQUENCE</scope>
    <source>
        <strain evidence="7">S-191538</strain>
    </source>
</reference>
<protein>
    <recommendedName>
        <fullName evidence="6">BHLH domain-containing protein</fullName>
    </recommendedName>
</protein>
<dbReference type="Pfam" id="PF00010">
    <property type="entry name" value="HLH"/>
    <property type="match status" value="1"/>
</dbReference>
<accession>A0AA41SBM7</accession>
<dbReference type="PROSITE" id="PS50888">
    <property type="entry name" value="BHLH"/>
    <property type="match status" value="1"/>
</dbReference>
<dbReference type="GO" id="GO:0005634">
    <property type="term" value="C:nucleus"/>
    <property type="evidence" value="ECO:0007669"/>
    <property type="project" value="UniProtKB-SubCell"/>
</dbReference>
<evidence type="ECO:0000313" key="8">
    <source>
        <dbReference type="Proteomes" id="UP001177140"/>
    </source>
</evidence>
<keyword evidence="8" id="KW-1185">Reference proteome</keyword>
<evidence type="ECO:0000256" key="5">
    <source>
        <dbReference type="SAM" id="MobiDB-lite"/>
    </source>
</evidence>
<evidence type="ECO:0000256" key="3">
    <source>
        <dbReference type="ARBA" id="ARBA00023163"/>
    </source>
</evidence>
<dbReference type="PANTHER" id="PTHR31945:SF26">
    <property type="entry name" value="TRANSCRIPTION FACTOR BHLH35"/>
    <property type="match status" value="1"/>
</dbReference>
<dbReference type="GO" id="GO:0043565">
    <property type="term" value="F:sequence-specific DNA binding"/>
    <property type="evidence" value="ECO:0007669"/>
    <property type="project" value="TreeGrafter"/>
</dbReference>
<dbReference type="SMART" id="SM00353">
    <property type="entry name" value="HLH"/>
    <property type="match status" value="1"/>
</dbReference>
<dbReference type="SUPFAM" id="SSF47459">
    <property type="entry name" value="HLH, helix-loop-helix DNA-binding domain"/>
    <property type="match status" value="1"/>
</dbReference>
<comment type="subcellular location">
    <subcellularLocation>
        <location evidence="1">Nucleus</location>
    </subcellularLocation>
</comment>
<dbReference type="InterPro" id="IPR011598">
    <property type="entry name" value="bHLH_dom"/>
</dbReference>
<evidence type="ECO:0000259" key="6">
    <source>
        <dbReference type="PROSITE" id="PS50888"/>
    </source>
</evidence>
<evidence type="ECO:0000256" key="1">
    <source>
        <dbReference type="ARBA" id="ARBA00004123"/>
    </source>
</evidence>
<comment type="caution">
    <text evidence="7">The sequence shown here is derived from an EMBL/GenBank/DDBJ whole genome shotgun (WGS) entry which is preliminary data.</text>
</comment>
<dbReference type="AlphaFoldDB" id="A0AA41SBM7"/>
<dbReference type="PANTHER" id="PTHR31945">
    <property type="entry name" value="TRANSCRIPTION FACTOR SCREAM2-RELATED"/>
    <property type="match status" value="1"/>
</dbReference>
<keyword evidence="3" id="KW-0804">Transcription</keyword>
<evidence type="ECO:0000256" key="2">
    <source>
        <dbReference type="ARBA" id="ARBA00023015"/>
    </source>
</evidence>
<evidence type="ECO:0000256" key="4">
    <source>
        <dbReference type="ARBA" id="ARBA00023242"/>
    </source>
</evidence>
<feature type="region of interest" description="Disordered" evidence="5">
    <location>
        <begin position="194"/>
        <end position="260"/>
    </location>
</feature>